<sequence length="104" mass="12643">MQASKTHRASFDNDSLKYYHMLGDQQWKYNLNLLNIVDQKTNLREQRIKLIEQVYNDVHNLKLEYPFSFRDVSYQIDFAKQNIIELIILYRFCQTFKSKLNISF</sequence>
<dbReference type="Proteomes" id="UP000249910">
    <property type="component" value="Chromosome"/>
</dbReference>
<reference evidence="1 2" key="1">
    <citation type="submission" date="2017-06" db="EMBL/GenBank/DDBJ databases">
        <title>Complete genome of Francisella halioticida.</title>
        <authorList>
            <person name="Sjodin A."/>
        </authorList>
    </citation>
    <scope>NUCLEOTIDE SEQUENCE [LARGE SCALE GENOMIC DNA]</scope>
    <source>
        <strain evidence="1 2">DSM 23729</strain>
    </source>
</reference>
<dbReference type="EMBL" id="CP022132">
    <property type="protein sequence ID" value="ASG68061.1"/>
    <property type="molecule type" value="Genomic_DNA"/>
</dbReference>
<evidence type="ECO:0000313" key="2">
    <source>
        <dbReference type="Proteomes" id="UP000249910"/>
    </source>
</evidence>
<gene>
    <name evidence="1" type="ORF">CDV26_06380</name>
</gene>
<accession>A0ABM6LZD3</accession>
<keyword evidence="2" id="KW-1185">Reference proteome</keyword>
<protein>
    <submittedName>
        <fullName evidence="1">Uncharacterized protein</fullName>
    </submittedName>
</protein>
<name>A0ABM6LZD3_9GAMM</name>
<proteinExistence type="predicted"/>
<organism evidence="1 2">
    <name type="scientific">Francisella halioticida</name>
    <dbReference type="NCBI Taxonomy" id="549298"/>
    <lineage>
        <taxon>Bacteria</taxon>
        <taxon>Pseudomonadati</taxon>
        <taxon>Pseudomonadota</taxon>
        <taxon>Gammaproteobacteria</taxon>
        <taxon>Thiotrichales</taxon>
        <taxon>Francisellaceae</taxon>
        <taxon>Francisella</taxon>
    </lineage>
</organism>
<evidence type="ECO:0000313" key="1">
    <source>
        <dbReference type="EMBL" id="ASG68061.1"/>
    </source>
</evidence>